<feature type="compositionally biased region" description="Basic and acidic residues" evidence="1">
    <location>
        <begin position="80"/>
        <end position="101"/>
    </location>
</feature>
<accession>A0A9P4X288</accession>
<dbReference type="EMBL" id="QLNT01000030">
    <property type="protein sequence ID" value="KAF3056893.1"/>
    <property type="molecule type" value="Genomic_DNA"/>
</dbReference>
<dbReference type="AlphaFoldDB" id="A0A9P4X288"/>
<sequence length="101" mass="11333">MSCVYPYSAEPITVPTPLQQRLLRAVIQGGKIEVRPLKRDQYERTVRRLKNFEAIEKTRSKCHSPAITESSKTGIKLSKGRKEASKLVEDRGVPAAKADPK</sequence>
<name>A0A9P4X288_9HYPO</name>
<gene>
    <name evidence="2" type="ORF">CFAM422_012556</name>
</gene>
<organism evidence="2 3">
    <name type="scientific">Trichoderma lentiforme</name>
    <dbReference type="NCBI Taxonomy" id="1567552"/>
    <lineage>
        <taxon>Eukaryota</taxon>
        <taxon>Fungi</taxon>
        <taxon>Dikarya</taxon>
        <taxon>Ascomycota</taxon>
        <taxon>Pezizomycotina</taxon>
        <taxon>Sordariomycetes</taxon>
        <taxon>Hypocreomycetidae</taxon>
        <taxon>Hypocreales</taxon>
        <taxon>Hypocreaceae</taxon>
        <taxon>Trichoderma</taxon>
    </lineage>
</organism>
<reference evidence="2 3" key="1">
    <citation type="submission" date="2018-06" db="EMBL/GenBank/DDBJ databases">
        <title>Genome analysis of cellulolytic fungus Trichoderma lentiforme CFAM-422.</title>
        <authorList>
            <person name="Steindorff A.S."/>
            <person name="Formighieri E.F."/>
            <person name="Midorikawa G.E.O."/>
            <person name="Tamietti M.S."/>
            <person name="Ramos E.Z."/>
            <person name="Silva A.S."/>
            <person name="Bon E.P.S."/>
            <person name="Mendes T.D."/>
            <person name="Damaso M.C.T."/>
            <person name="Favaro L.C.L."/>
        </authorList>
    </citation>
    <scope>NUCLEOTIDE SEQUENCE [LARGE SCALE GENOMIC DNA]</scope>
    <source>
        <strain evidence="2 3">CFAM-422</strain>
    </source>
</reference>
<protein>
    <submittedName>
        <fullName evidence="2">Uncharacterized protein</fullName>
    </submittedName>
</protein>
<dbReference type="Proteomes" id="UP000801864">
    <property type="component" value="Unassembled WGS sequence"/>
</dbReference>
<feature type="region of interest" description="Disordered" evidence="1">
    <location>
        <begin position="63"/>
        <end position="101"/>
    </location>
</feature>
<evidence type="ECO:0000313" key="3">
    <source>
        <dbReference type="Proteomes" id="UP000801864"/>
    </source>
</evidence>
<evidence type="ECO:0000256" key="1">
    <source>
        <dbReference type="SAM" id="MobiDB-lite"/>
    </source>
</evidence>
<evidence type="ECO:0000313" key="2">
    <source>
        <dbReference type="EMBL" id="KAF3056893.1"/>
    </source>
</evidence>
<proteinExistence type="predicted"/>
<comment type="caution">
    <text evidence="2">The sequence shown here is derived from an EMBL/GenBank/DDBJ whole genome shotgun (WGS) entry which is preliminary data.</text>
</comment>
<keyword evidence="3" id="KW-1185">Reference proteome</keyword>